<evidence type="ECO:0000313" key="8">
    <source>
        <dbReference type="Proteomes" id="UP001197247"/>
    </source>
</evidence>
<dbReference type="NCBIfam" id="TIGR02937">
    <property type="entry name" value="sigma70-ECF"/>
    <property type="match status" value="1"/>
</dbReference>
<evidence type="ECO:0000256" key="5">
    <source>
        <dbReference type="ARBA" id="ARBA00023163"/>
    </source>
</evidence>
<dbReference type="InterPro" id="IPR013249">
    <property type="entry name" value="RNA_pol_sigma70_r4_t2"/>
</dbReference>
<dbReference type="EMBL" id="JAHBAY010000003">
    <property type="protein sequence ID" value="MBT0768861.1"/>
    <property type="molecule type" value="Genomic_DNA"/>
</dbReference>
<reference evidence="7 8" key="1">
    <citation type="submission" date="2021-05" db="EMBL/GenBank/DDBJ databases">
        <title>Kineosporia and Streptomyces sp. nov. two new marine actinobacteria isolated from Coral.</title>
        <authorList>
            <person name="Buangrab K."/>
            <person name="Sutthacheep M."/>
            <person name="Yeemin T."/>
            <person name="Harunari E."/>
            <person name="Igarashi Y."/>
            <person name="Kanchanasin P."/>
            <person name="Tanasupawat S."/>
            <person name="Phongsopitanun W."/>
        </authorList>
    </citation>
    <scope>NUCLEOTIDE SEQUENCE [LARGE SCALE GENOMIC DNA]</scope>
    <source>
        <strain evidence="7 8">J2-2</strain>
    </source>
</reference>
<keyword evidence="5" id="KW-0804">Transcription</keyword>
<evidence type="ECO:0000256" key="3">
    <source>
        <dbReference type="ARBA" id="ARBA00023082"/>
    </source>
</evidence>
<dbReference type="InterPro" id="IPR013324">
    <property type="entry name" value="RNA_pol_sigma_r3/r4-like"/>
</dbReference>
<comment type="similarity">
    <text evidence="1">Belongs to the sigma-70 factor family. ECF subfamily.</text>
</comment>
<evidence type="ECO:0000256" key="1">
    <source>
        <dbReference type="ARBA" id="ARBA00010641"/>
    </source>
</evidence>
<dbReference type="Gene3D" id="1.10.10.10">
    <property type="entry name" value="Winged helix-like DNA-binding domain superfamily/Winged helix DNA-binding domain"/>
    <property type="match status" value="1"/>
</dbReference>
<dbReference type="SUPFAM" id="SSF88946">
    <property type="entry name" value="Sigma2 domain of RNA polymerase sigma factors"/>
    <property type="match status" value="1"/>
</dbReference>
<keyword evidence="4" id="KW-0238">DNA-binding</keyword>
<accession>A0ABS5TCU7</accession>
<keyword evidence="8" id="KW-1185">Reference proteome</keyword>
<dbReference type="InterPro" id="IPR014325">
    <property type="entry name" value="RNA_pol_sigma-E_actinobac"/>
</dbReference>
<dbReference type="InterPro" id="IPR007627">
    <property type="entry name" value="RNA_pol_sigma70_r2"/>
</dbReference>
<dbReference type="InterPro" id="IPR013325">
    <property type="entry name" value="RNA_pol_sigma_r2"/>
</dbReference>
<evidence type="ECO:0000256" key="4">
    <source>
        <dbReference type="ARBA" id="ARBA00023125"/>
    </source>
</evidence>
<dbReference type="Proteomes" id="UP001197247">
    <property type="component" value="Unassembled WGS sequence"/>
</dbReference>
<evidence type="ECO:0000313" key="7">
    <source>
        <dbReference type="EMBL" id="MBT0768861.1"/>
    </source>
</evidence>
<dbReference type="InterPro" id="IPR000792">
    <property type="entry name" value="Tscrpt_reg_LuxR_C"/>
</dbReference>
<dbReference type="Pfam" id="PF04542">
    <property type="entry name" value="Sigma70_r2"/>
    <property type="match status" value="1"/>
</dbReference>
<dbReference type="PANTHER" id="PTHR43133">
    <property type="entry name" value="RNA POLYMERASE ECF-TYPE SIGMA FACTO"/>
    <property type="match status" value="1"/>
</dbReference>
<dbReference type="PANTHER" id="PTHR43133:SF50">
    <property type="entry name" value="ECF RNA POLYMERASE SIGMA FACTOR SIGM"/>
    <property type="match status" value="1"/>
</dbReference>
<keyword evidence="2" id="KW-0805">Transcription regulation</keyword>
<dbReference type="Gene3D" id="1.10.1740.10">
    <property type="match status" value="1"/>
</dbReference>
<dbReference type="InterPro" id="IPR039425">
    <property type="entry name" value="RNA_pol_sigma-70-like"/>
</dbReference>
<dbReference type="InterPro" id="IPR036388">
    <property type="entry name" value="WH-like_DNA-bd_sf"/>
</dbReference>
<name>A0ABS5TCU7_9ACTN</name>
<gene>
    <name evidence="7" type="ORF">KIH74_07985</name>
</gene>
<dbReference type="SMART" id="SM00421">
    <property type="entry name" value="HTH_LUXR"/>
    <property type="match status" value="1"/>
</dbReference>
<evidence type="ECO:0000256" key="2">
    <source>
        <dbReference type="ARBA" id="ARBA00023015"/>
    </source>
</evidence>
<dbReference type="NCBIfam" id="TIGR02983">
    <property type="entry name" value="SigE-fam_strep"/>
    <property type="match status" value="1"/>
</dbReference>
<dbReference type="RefSeq" id="WP_214155165.1">
    <property type="nucleotide sequence ID" value="NZ_JAHBAY010000003.1"/>
</dbReference>
<keyword evidence="3" id="KW-0731">Sigma factor</keyword>
<comment type="caution">
    <text evidence="7">The sequence shown here is derived from an EMBL/GenBank/DDBJ whole genome shotgun (WGS) entry which is preliminary data.</text>
</comment>
<organism evidence="7 8">
    <name type="scientific">Kineosporia corallincola</name>
    <dbReference type="NCBI Taxonomy" id="2835133"/>
    <lineage>
        <taxon>Bacteria</taxon>
        <taxon>Bacillati</taxon>
        <taxon>Actinomycetota</taxon>
        <taxon>Actinomycetes</taxon>
        <taxon>Kineosporiales</taxon>
        <taxon>Kineosporiaceae</taxon>
        <taxon>Kineosporia</taxon>
    </lineage>
</organism>
<sequence>MRRNEVLDERSTGDGGAVDFADYVTARLPDLLRLGHALTGNPHDASDLVQDVLEKVGVRWKTLQRQGANIDAYIRRAMVNARTSRWRRRRRETLVASAPDSTVAPHDRFDDEPLWQALGTLPAKQRAVLVLRYYEGLNESEIADALGISAGTVKSHASRAMAALRKNLSTTPEGA</sequence>
<dbReference type="SUPFAM" id="SSF88659">
    <property type="entry name" value="Sigma3 and sigma4 domains of RNA polymerase sigma factors"/>
    <property type="match status" value="1"/>
</dbReference>
<dbReference type="CDD" id="cd06171">
    <property type="entry name" value="Sigma70_r4"/>
    <property type="match status" value="1"/>
</dbReference>
<dbReference type="InterPro" id="IPR014284">
    <property type="entry name" value="RNA_pol_sigma-70_dom"/>
</dbReference>
<proteinExistence type="inferred from homology"/>
<dbReference type="Pfam" id="PF08281">
    <property type="entry name" value="Sigma70_r4_2"/>
    <property type="match status" value="1"/>
</dbReference>
<feature type="domain" description="HTH luxR-type" evidence="6">
    <location>
        <begin position="118"/>
        <end position="175"/>
    </location>
</feature>
<evidence type="ECO:0000259" key="6">
    <source>
        <dbReference type="SMART" id="SM00421"/>
    </source>
</evidence>
<protein>
    <submittedName>
        <fullName evidence="7">SigE family RNA polymerase sigma factor</fullName>
    </submittedName>
</protein>